<name>E9D5A2_COCPS</name>
<keyword evidence="3" id="KW-1185">Reference proteome</keyword>
<accession>E9D5A2</accession>
<dbReference type="STRING" id="443226.E9D5A2"/>
<evidence type="ECO:0000313" key="3">
    <source>
        <dbReference type="Proteomes" id="UP000002497"/>
    </source>
</evidence>
<sequence length="142" mass="15635">MKKPTSGVPSCAAAGELLSSPATDFQQQESEFVQPHKHARAEEEIVKDGELRAERLHIFNTPRSQISLLGDLLSDAVHISRQWDIERSLGKPTTDCLTTLIPKDPTQDISITLWVGQEAGLQINNTFNLVPKWTSLPTHGGP</sequence>
<reference evidence="3" key="1">
    <citation type="journal article" date="2010" name="Genome Res.">
        <title>Population genomic sequencing of Coccidioides fungi reveals recent hybridization and transposon control.</title>
        <authorList>
            <person name="Neafsey D.E."/>
            <person name="Barker B.M."/>
            <person name="Sharpton T.J."/>
            <person name="Stajich J.E."/>
            <person name="Park D.J."/>
            <person name="Whiston E."/>
            <person name="Hung C.-Y."/>
            <person name="McMahan C."/>
            <person name="White J."/>
            <person name="Sykes S."/>
            <person name="Heiman D."/>
            <person name="Young S."/>
            <person name="Zeng Q."/>
            <person name="Abouelleil A."/>
            <person name="Aftuck L."/>
            <person name="Bessette D."/>
            <person name="Brown A."/>
            <person name="FitzGerald M."/>
            <person name="Lui A."/>
            <person name="Macdonald J.P."/>
            <person name="Priest M."/>
            <person name="Orbach M.J."/>
            <person name="Galgiani J.N."/>
            <person name="Kirkland T.N."/>
            <person name="Cole G.T."/>
            <person name="Birren B.W."/>
            <person name="Henn M.R."/>
            <person name="Taylor J.W."/>
            <person name="Rounsley S.D."/>
        </authorList>
    </citation>
    <scope>NUCLEOTIDE SEQUENCE [LARGE SCALE GENOMIC DNA]</scope>
    <source>
        <strain evidence="3">RMSCC 757 / Silveira</strain>
    </source>
</reference>
<protein>
    <submittedName>
        <fullName evidence="2">Predicted protein</fullName>
    </submittedName>
</protein>
<gene>
    <name evidence="2" type="ORF">CPSG_04782</name>
</gene>
<feature type="compositionally biased region" description="Polar residues" evidence="1">
    <location>
        <begin position="20"/>
        <end position="31"/>
    </location>
</feature>
<dbReference type="VEuPathDB" id="FungiDB:CPSG_04782"/>
<organism evidence="3">
    <name type="scientific">Coccidioides posadasii (strain RMSCC 757 / Silveira)</name>
    <name type="common">Valley fever fungus</name>
    <dbReference type="NCBI Taxonomy" id="443226"/>
    <lineage>
        <taxon>Eukaryota</taxon>
        <taxon>Fungi</taxon>
        <taxon>Dikarya</taxon>
        <taxon>Ascomycota</taxon>
        <taxon>Pezizomycotina</taxon>
        <taxon>Eurotiomycetes</taxon>
        <taxon>Eurotiomycetidae</taxon>
        <taxon>Onygenales</taxon>
        <taxon>Onygenaceae</taxon>
        <taxon>Coccidioides</taxon>
    </lineage>
</organism>
<dbReference type="EMBL" id="GL636492">
    <property type="protein sequence ID" value="EFW18096.1"/>
    <property type="molecule type" value="Genomic_DNA"/>
</dbReference>
<feature type="region of interest" description="Disordered" evidence="1">
    <location>
        <begin position="1"/>
        <end position="45"/>
    </location>
</feature>
<reference evidence="3" key="2">
    <citation type="submission" date="2010-03" db="EMBL/GenBank/DDBJ databases">
        <title>The genome sequence of Coccidioides posadasii strain Silveira.</title>
        <authorList>
            <consortium name="The Broad Institute Genome Sequencing Center for Infectious Disease"/>
            <person name="Neafsey D."/>
            <person name="Orbach M."/>
            <person name="Henn M.R."/>
            <person name="Cole G.T."/>
            <person name="Galgiani J."/>
            <person name="Gardner M.J."/>
            <person name="Kirkland T.N."/>
            <person name="Taylor J.W."/>
            <person name="Young S.K."/>
            <person name="Zeng Q."/>
            <person name="Koehrsen M."/>
            <person name="Alvarado L."/>
            <person name="Berlin A."/>
            <person name="Borenstein D."/>
            <person name="Chapman S.B."/>
            <person name="Chen Z."/>
            <person name="Engels R."/>
            <person name="Freedman E."/>
            <person name="Gellesch M."/>
            <person name="Goldberg J."/>
            <person name="Griggs A."/>
            <person name="Gujja S."/>
            <person name="Heilman E."/>
            <person name="Heiman D."/>
            <person name="Howarth C."/>
            <person name="Jen D."/>
            <person name="Larson L."/>
            <person name="Mehta T."/>
            <person name="Neiman D."/>
            <person name="Park D."/>
            <person name="Pearson M."/>
            <person name="Richards J."/>
            <person name="Roberts A."/>
            <person name="Saif S."/>
            <person name="Shea T."/>
            <person name="Shenoy N."/>
            <person name="Sisk P."/>
            <person name="Stolte C."/>
            <person name="Sykes S."/>
            <person name="Walk T."/>
            <person name="White J."/>
            <person name="Yandava C."/>
            <person name="Haas B."/>
            <person name="Nusbaum C."/>
            <person name="Birren B."/>
        </authorList>
    </citation>
    <scope>NUCLEOTIDE SEQUENCE [LARGE SCALE GENOMIC DNA]</scope>
    <source>
        <strain evidence="3">RMSCC 757 / Silveira</strain>
    </source>
</reference>
<evidence type="ECO:0000256" key="1">
    <source>
        <dbReference type="SAM" id="MobiDB-lite"/>
    </source>
</evidence>
<proteinExistence type="predicted"/>
<dbReference type="Proteomes" id="UP000002497">
    <property type="component" value="Unassembled WGS sequence"/>
</dbReference>
<dbReference type="HOGENOM" id="CLU_1815640_0_0_1"/>
<evidence type="ECO:0000313" key="2">
    <source>
        <dbReference type="EMBL" id="EFW18096.1"/>
    </source>
</evidence>
<dbReference type="AlphaFoldDB" id="E9D5A2"/>